<dbReference type="PANTHER" id="PTHR42208:SF1">
    <property type="entry name" value="HEAVY METAL TRANSPORTER"/>
    <property type="match status" value="1"/>
</dbReference>
<reference evidence="3 4" key="1">
    <citation type="journal article" date="2011" name="Front. Microbiol.">
        <title>Genomic signatures of strain selection and enhancement in Bacillus atrophaeus var. globigii, a historical biowarfare simulant.</title>
        <authorList>
            <person name="Gibbons H.S."/>
            <person name="Broomall S.M."/>
            <person name="McNew L.A."/>
            <person name="Daligault H."/>
            <person name="Chapman C."/>
            <person name="Bruce D."/>
            <person name="Karavis M."/>
            <person name="Krepps M."/>
            <person name="McGregor P.A."/>
            <person name="Hong C."/>
            <person name="Park K.H."/>
            <person name="Akmal A."/>
            <person name="Feldman A."/>
            <person name="Lin J.S."/>
            <person name="Chang W.E."/>
            <person name="Higgs B.W."/>
            <person name="Demirev P."/>
            <person name="Lindquist J."/>
            <person name="Liem A."/>
            <person name="Fochler E."/>
            <person name="Read T.D."/>
            <person name="Tapia R."/>
            <person name="Johnson S."/>
            <person name="Bishop-Lilly K.A."/>
            <person name="Detter C."/>
            <person name="Han C."/>
            <person name="Sozhamannan S."/>
            <person name="Rosenzweig C.N."/>
            <person name="Skowronski E.W."/>
        </authorList>
    </citation>
    <scope>NUCLEOTIDE SEQUENCE [LARGE SCALE GENOMIC DNA]</scope>
    <source>
        <strain evidence="3 4">AIT1</strain>
    </source>
</reference>
<dbReference type="EMBL" id="PIPQ01000001">
    <property type="protein sequence ID" value="RUO44168.1"/>
    <property type="molecule type" value="Genomic_DNA"/>
</dbReference>
<sequence length="217" mass="23691">MNPVDFWAAILMGLAGSGHCIAMCGGLAGAMGVQQSKPRILLYNVGRISSYMLAGALVGSAFFGLAQLQPQLFIWMRIFAGVMMLLLAAYLLRITAALLWLERIGAILWRRLKPLTRKYNRNGKSHHVYLAGMLWGWLPCGLVYSALSWAALTASPTSGALFMLLFGLGTLPSMLFLGMVSHTLVSLLKSTKFRWFSSAILATYGVATITIGLMQLR</sequence>
<keyword evidence="1" id="KW-0472">Membrane</keyword>
<dbReference type="OrthoDB" id="9798690at2"/>
<proteinExistence type="predicted"/>
<feature type="transmembrane region" description="Helical" evidence="1">
    <location>
        <begin position="6"/>
        <end position="30"/>
    </location>
</feature>
<evidence type="ECO:0000313" key="4">
    <source>
        <dbReference type="Proteomes" id="UP000286976"/>
    </source>
</evidence>
<feature type="transmembrane region" description="Helical" evidence="1">
    <location>
        <begin position="74"/>
        <end position="101"/>
    </location>
</feature>
<feature type="transmembrane region" description="Helical" evidence="1">
    <location>
        <begin position="127"/>
        <end position="147"/>
    </location>
</feature>
<dbReference type="RefSeq" id="WP_126756564.1">
    <property type="nucleotide sequence ID" value="NZ_PIPQ01000001.1"/>
</dbReference>
<dbReference type="AlphaFoldDB" id="A0A432X9U3"/>
<feature type="domain" description="Urease accessory protein UreH-like transmembrane" evidence="2">
    <location>
        <begin position="8"/>
        <end position="206"/>
    </location>
</feature>
<name>A0A432X9U3_9GAMM</name>
<dbReference type="InterPro" id="IPR039447">
    <property type="entry name" value="UreH-like_TM_dom"/>
</dbReference>
<accession>A0A432X9U3</accession>
<feature type="transmembrane region" description="Helical" evidence="1">
    <location>
        <begin position="159"/>
        <end position="181"/>
    </location>
</feature>
<organism evidence="3 4">
    <name type="scientific">Aliidiomarina taiwanensis</name>
    <dbReference type="NCBI Taxonomy" id="946228"/>
    <lineage>
        <taxon>Bacteria</taxon>
        <taxon>Pseudomonadati</taxon>
        <taxon>Pseudomonadota</taxon>
        <taxon>Gammaproteobacteria</taxon>
        <taxon>Alteromonadales</taxon>
        <taxon>Idiomarinaceae</taxon>
        <taxon>Aliidiomarina</taxon>
    </lineage>
</organism>
<dbReference type="PANTHER" id="PTHR42208">
    <property type="entry name" value="HEAVY METAL TRANSPORTER-RELATED"/>
    <property type="match status" value="1"/>
</dbReference>
<evidence type="ECO:0000256" key="1">
    <source>
        <dbReference type="SAM" id="Phobius"/>
    </source>
</evidence>
<feature type="transmembrane region" description="Helical" evidence="1">
    <location>
        <begin position="51"/>
        <end position="68"/>
    </location>
</feature>
<protein>
    <recommendedName>
        <fullName evidence="2">Urease accessory protein UreH-like transmembrane domain-containing protein</fullName>
    </recommendedName>
</protein>
<gene>
    <name evidence="3" type="ORF">CWE15_03100</name>
</gene>
<feature type="transmembrane region" description="Helical" evidence="1">
    <location>
        <begin position="193"/>
        <end position="214"/>
    </location>
</feature>
<keyword evidence="1" id="KW-0812">Transmembrane</keyword>
<dbReference type="Proteomes" id="UP000286976">
    <property type="component" value="Unassembled WGS sequence"/>
</dbReference>
<keyword evidence="4" id="KW-1185">Reference proteome</keyword>
<dbReference type="Pfam" id="PF13386">
    <property type="entry name" value="DsbD_2"/>
    <property type="match status" value="1"/>
</dbReference>
<evidence type="ECO:0000259" key="2">
    <source>
        <dbReference type="Pfam" id="PF13386"/>
    </source>
</evidence>
<comment type="caution">
    <text evidence="3">The sequence shown here is derived from an EMBL/GenBank/DDBJ whole genome shotgun (WGS) entry which is preliminary data.</text>
</comment>
<evidence type="ECO:0000313" key="3">
    <source>
        <dbReference type="EMBL" id="RUO44168.1"/>
    </source>
</evidence>
<keyword evidence="1" id="KW-1133">Transmembrane helix</keyword>